<dbReference type="GO" id="GO:0003700">
    <property type="term" value="F:DNA-binding transcription factor activity"/>
    <property type="evidence" value="ECO:0007669"/>
    <property type="project" value="InterPro"/>
</dbReference>
<dbReference type="InterPro" id="IPR036390">
    <property type="entry name" value="WH_DNA-bd_sf"/>
</dbReference>
<keyword evidence="3" id="KW-0805">Transcription regulation</keyword>
<dbReference type="InterPro" id="IPR004839">
    <property type="entry name" value="Aminotransferase_I/II_large"/>
</dbReference>
<dbReference type="Proteomes" id="UP000588586">
    <property type="component" value="Unassembled WGS sequence"/>
</dbReference>
<dbReference type="Gene3D" id="1.10.10.10">
    <property type="entry name" value="Winged helix-like DNA-binding domain superfamily/Winged helix DNA-binding domain"/>
    <property type="match status" value="1"/>
</dbReference>
<dbReference type="GO" id="GO:0003677">
    <property type="term" value="F:DNA binding"/>
    <property type="evidence" value="ECO:0007669"/>
    <property type="project" value="UniProtKB-KW"/>
</dbReference>
<dbReference type="GO" id="GO:0008483">
    <property type="term" value="F:transaminase activity"/>
    <property type="evidence" value="ECO:0007669"/>
    <property type="project" value="UniProtKB-KW"/>
</dbReference>
<dbReference type="GO" id="GO:0030170">
    <property type="term" value="F:pyridoxal phosphate binding"/>
    <property type="evidence" value="ECO:0007669"/>
    <property type="project" value="InterPro"/>
</dbReference>
<feature type="domain" description="HTH gntR-type" evidence="6">
    <location>
        <begin position="35"/>
        <end position="103"/>
    </location>
</feature>
<keyword evidence="4" id="KW-0238">DNA-binding</keyword>
<evidence type="ECO:0000256" key="1">
    <source>
        <dbReference type="ARBA" id="ARBA00005384"/>
    </source>
</evidence>
<dbReference type="Pfam" id="PF00392">
    <property type="entry name" value="GntR"/>
    <property type="match status" value="1"/>
</dbReference>
<dbReference type="InterPro" id="IPR000524">
    <property type="entry name" value="Tscrpt_reg_HTH_GntR"/>
</dbReference>
<keyword evidence="2" id="KW-0663">Pyridoxal phosphate</keyword>
<dbReference type="EMBL" id="JABEPQ010000003">
    <property type="protein sequence ID" value="NNM47304.1"/>
    <property type="molecule type" value="Genomic_DNA"/>
</dbReference>
<keyword evidence="7" id="KW-0032">Aminotransferase</keyword>
<dbReference type="PANTHER" id="PTHR46577:SF2">
    <property type="entry name" value="TRANSCRIPTIONAL REGULATORY PROTEIN"/>
    <property type="match status" value="1"/>
</dbReference>
<evidence type="ECO:0000259" key="6">
    <source>
        <dbReference type="PROSITE" id="PS50949"/>
    </source>
</evidence>
<sequence>MLATIRAELVSHNRLIDTVQTVKALLSAIEQRLDEPTTKGLAHAVSATIRAGDLGPGDRLPPIRTVAAELGLSPTTVSAAWALLRRSGTVATDGRRGTTILDTRGRTEPGTTRYRQALDHRGIALDLSTGVPDPALLPDLRAALRAVTAAAPTGSYLDDPLLPELADILRSDWPVRDAQLTVVDGAMDALDLVARSLLGFGDRVVVEDPGFPPLLDLLESLGVEVVGVPVDDEGLELDGLRATLARGIRAVFVQPRAQNPTGVTMSRRRAKSIADLLAGTDCLVVEDDSAYGLSQSPLVSVGRWLPERTVHIRSFSKAYGPDLRLAALGAPAEVHRAISLRRQLGQGWSSRLLQQVLVSLLTREPSRRAVAKASQTYAARRAQFVRRLREHGVGVGGVEGLNVWVPVVDETAAVVRLASLGVGVAAGSPFRVARSTDPVGGHVRVTVGAVPKDRAAELADLVAAAARPLGSSRLAR</sequence>
<accession>A0A849HL77</accession>
<proteinExistence type="inferred from homology"/>
<evidence type="ECO:0000256" key="5">
    <source>
        <dbReference type="ARBA" id="ARBA00023163"/>
    </source>
</evidence>
<dbReference type="CDD" id="cd00609">
    <property type="entry name" value="AAT_like"/>
    <property type="match status" value="1"/>
</dbReference>
<keyword evidence="8" id="KW-1185">Reference proteome</keyword>
<dbReference type="PROSITE" id="PS50949">
    <property type="entry name" value="HTH_GNTR"/>
    <property type="match status" value="1"/>
</dbReference>
<comment type="similarity">
    <text evidence="1">In the C-terminal section; belongs to the class-I pyridoxal-phosphate-dependent aminotransferase family.</text>
</comment>
<dbReference type="SUPFAM" id="SSF53383">
    <property type="entry name" value="PLP-dependent transferases"/>
    <property type="match status" value="1"/>
</dbReference>
<evidence type="ECO:0000313" key="8">
    <source>
        <dbReference type="Proteomes" id="UP000588586"/>
    </source>
</evidence>
<dbReference type="Pfam" id="PF00155">
    <property type="entry name" value="Aminotran_1_2"/>
    <property type="match status" value="1"/>
</dbReference>
<dbReference type="InterPro" id="IPR015424">
    <property type="entry name" value="PyrdxlP-dep_Trfase"/>
</dbReference>
<organism evidence="7 8">
    <name type="scientific">Knoellia koreensis</name>
    <dbReference type="NCBI Taxonomy" id="2730921"/>
    <lineage>
        <taxon>Bacteria</taxon>
        <taxon>Bacillati</taxon>
        <taxon>Actinomycetota</taxon>
        <taxon>Actinomycetes</taxon>
        <taxon>Micrococcales</taxon>
        <taxon>Intrasporangiaceae</taxon>
        <taxon>Knoellia</taxon>
    </lineage>
</organism>
<dbReference type="SUPFAM" id="SSF46785">
    <property type="entry name" value="Winged helix' DNA-binding domain"/>
    <property type="match status" value="1"/>
</dbReference>
<dbReference type="InterPro" id="IPR015421">
    <property type="entry name" value="PyrdxlP-dep_Trfase_major"/>
</dbReference>
<dbReference type="Gene3D" id="3.40.640.10">
    <property type="entry name" value="Type I PLP-dependent aspartate aminotransferase-like (Major domain)"/>
    <property type="match status" value="1"/>
</dbReference>
<keyword evidence="7" id="KW-0808">Transferase</keyword>
<evidence type="ECO:0000256" key="3">
    <source>
        <dbReference type="ARBA" id="ARBA00023015"/>
    </source>
</evidence>
<protein>
    <submittedName>
        <fullName evidence="7">Aminotransferase class I/II-fold pyridoxal phosphate-dependent enzyme</fullName>
    </submittedName>
</protein>
<dbReference type="InterPro" id="IPR036388">
    <property type="entry name" value="WH-like_DNA-bd_sf"/>
</dbReference>
<reference evidence="7 8" key="1">
    <citation type="submission" date="2020-04" db="EMBL/GenBank/DDBJ databases">
        <title>Knoellia sp. isolate from air conditioner.</title>
        <authorList>
            <person name="Chea S."/>
            <person name="Kim D.-U."/>
        </authorList>
    </citation>
    <scope>NUCLEOTIDE SEQUENCE [LARGE SCALE GENOMIC DNA]</scope>
    <source>
        <strain evidence="7 8">DB2414S</strain>
    </source>
</reference>
<name>A0A849HL77_9MICO</name>
<keyword evidence="5" id="KW-0804">Transcription</keyword>
<gene>
    <name evidence="7" type="ORF">HJG52_15000</name>
</gene>
<evidence type="ECO:0000256" key="4">
    <source>
        <dbReference type="ARBA" id="ARBA00023125"/>
    </source>
</evidence>
<dbReference type="AlphaFoldDB" id="A0A849HL77"/>
<dbReference type="PANTHER" id="PTHR46577">
    <property type="entry name" value="HTH-TYPE TRANSCRIPTIONAL REGULATORY PROTEIN GABR"/>
    <property type="match status" value="1"/>
</dbReference>
<comment type="caution">
    <text evidence="7">The sequence shown here is derived from an EMBL/GenBank/DDBJ whole genome shotgun (WGS) entry which is preliminary data.</text>
</comment>
<dbReference type="SMART" id="SM00345">
    <property type="entry name" value="HTH_GNTR"/>
    <property type="match status" value="1"/>
</dbReference>
<dbReference type="InterPro" id="IPR051446">
    <property type="entry name" value="HTH_trans_reg/aminotransferase"/>
</dbReference>
<evidence type="ECO:0000256" key="2">
    <source>
        <dbReference type="ARBA" id="ARBA00022898"/>
    </source>
</evidence>
<evidence type="ECO:0000313" key="7">
    <source>
        <dbReference type="EMBL" id="NNM47304.1"/>
    </source>
</evidence>